<evidence type="ECO:0000313" key="1">
    <source>
        <dbReference type="EMBL" id="KAL2808975.1"/>
    </source>
</evidence>
<name>A0ABR4H0K1_9EURO</name>
<accession>A0ABR4H0K1</accession>
<proteinExistence type="predicted"/>
<gene>
    <name evidence="1" type="ORF">BJX63DRAFT_435601</name>
</gene>
<dbReference type="Proteomes" id="UP001610334">
    <property type="component" value="Unassembled WGS sequence"/>
</dbReference>
<sequence length="171" mass="19565">MTGRMIRAFDEKCTAPLPAAQLPDKSDLTITYRQWTKLFTVAAIANIGLSGDLGFLEQGTDQIVSESMDGTTKKVSLGECREASAKVTYTLVWAYDWFSTLTRVSKIVSSRYRQLWSLNRDWNGIVYNRATTRLKRYLAGEKLDDFFTAMMEDKKGAPNNLEKSWRKRVSW</sequence>
<evidence type="ECO:0000313" key="2">
    <source>
        <dbReference type="Proteomes" id="UP001610334"/>
    </source>
</evidence>
<comment type="caution">
    <text evidence="1">The sequence shown here is derived from an EMBL/GenBank/DDBJ whole genome shotgun (WGS) entry which is preliminary data.</text>
</comment>
<keyword evidence="2" id="KW-1185">Reference proteome</keyword>
<organism evidence="1 2">
    <name type="scientific">Aspergillus granulosus</name>
    <dbReference type="NCBI Taxonomy" id="176169"/>
    <lineage>
        <taxon>Eukaryota</taxon>
        <taxon>Fungi</taxon>
        <taxon>Dikarya</taxon>
        <taxon>Ascomycota</taxon>
        <taxon>Pezizomycotina</taxon>
        <taxon>Eurotiomycetes</taxon>
        <taxon>Eurotiomycetidae</taxon>
        <taxon>Eurotiales</taxon>
        <taxon>Aspergillaceae</taxon>
        <taxon>Aspergillus</taxon>
        <taxon>Aspergillus subgen. Nidulantes</taxon>
    </lineage>
</organism>
<dbReference type="EMBL" id="JBFXLT010000099">
    <property type="protein sequence ID" value="KAL2808975.1"/>
    <property type="molecule type" value="Genomic_DNA"/>
</dbReference>
<reference evidence="1 2" key="1">
    <citation type="submission" date="2024-07" db="EMBL/GenBank/DDBJ databases">
        <title>Section-level genome sequencing and comparative genomics of Aspergillus sections Usti and Cavernicolus.</title>
        <authorList>
            <consortium name="Lawrence Berkeley National Laboratory"/>
            <person name="Nybo J.L."/>
            <person name="Vesth T.C."/>
            <person name="Theobald S."/>
            <person name="Frisvad J.C."/>
            <person name="Larsen T.O."/>
            <person name="Kjaerboelling I."/>
            <person name="Rothschild-Mancinelli K."/>
            <person name="Lyhne E.K."/>
            <person name="Kogle M.E."/>
            <person name="Barry K."/>
            <person name="Clum A."/>
            <person name="Na H."/>
            <person name="Ledsgaard L."/>
            <person name="Lin J."/>
            <person name="Lipzen A."/>
            <person name="Kuo A."/>
            <person name="Riley R."/>
            <person name="Mondo S."/>
            <person name="Labutti K."/>
            <person name="Haridas S."/>
            <person name="Pangalinan J."/>
            <person name="Salamov A.A."/>
            <person name="Simmons B.A."/>
            <person name="Magnuson J.K."/>
            <person name="Chen J."/>
            <person name="Drula E."/>
            <person name="Henrissat B."/>
            <person name="Wiebenga A."/>
            <person name="Lubbers R.J."/>
            <person name="Gomes A.C."/>
            <person name="Makela M.R."/>
            <person name="Stajich J."/>
            <person name="Grigoriev I.V."/>
            <person name="Mortensen U.H."/>
            <person name="De Vries R.P."/>
            <person name="Baker S.E."/>
            <person name="Andersen M.R."/>
        </authorList>
    </citation>
    <scope>NUCLEOTIDE SEQUENCE [LARGE SCALE GENOMIC DNA]</scope>
    <source>
        <strain evidence="1 2">CBS 588.65</strain>
    </source>
</reference>
<protein>
    <submittedName>
        <fullName evidence="1">Uncharacterized protein</fullName>
    </submittedName>
</protein>